<dbReference type="InterPro" id="IPR029058">
    <property type="entry name" value="AB_hydrolase_fold"/>
</dbReference>
<dbReference type="InterPro" id="IPR000073">
    <property type="entry name" value="AB_hydrolase_1"/>
</dbReference>
<comment type="caution">
    <text evidence="5">The sequence shown here is derived from an EMBL/GenBank/DDBJ whole genome shotgun (WGS) entry which is preliminary data.</text>
</comment>
<protein>
    <submittedName>
        <fullName evidence="5">Putative hydrolase</fullName>
    </submittedName>
</protein>
<dbReference type="PANTHER" id="PTHR43248">
    <property type="entry name" value="2-SUCCINYL-6-HYDROXY-2,4-CYCLOHEXADIENE-1-CARBOXYLATE SYNTHASE"/>
    <property type="match status" value="1"/>
</dbReference>
<accession>A0A059FUM0</accession>
<name>A0A059FUM0_9PROT</name>
<dbReference type="EMBL" id="ARYK01000001">
    <property type="protein sequence ID" value="KCZ94390.1"/>
    <property type="molecule type" value="Genomic_DNA"/>
</dbReference>
<dbReference type="GO" id="GO:0016787">
    <property type="term" value="F:hydrolase activity"/>
    <property type="evidence" value="ECO:0007669"/>
    <property type="project" value="UniProtKB-KW"/>
</dbReference>
<dbReference type="RefSeq" id="WP_035613519.1">
    <property type="nucleotide sequence ID" value="NZ_ARYK01000001.1"/>
</dbReference>
<evidence type="ECO:0000256" key="2">
    <source>
        <dbReference type="ARBA" id="ARBA00022801"/>
    </source>
</evidence>
<reference evidence="5 6" key="1">
    <citation type="journal article" date="2014" name="Antonie Van Leeuwenhoek">
        <title>Hyphomonas beringensis sp. nov. and Hyphomonas chukchiensis sp. nov., isolated from surface seawater of the Bering Sea and Chukchi Sea.</title>
        <authorList>
            <person name="Li C."/>
            <person name="Lai Q."/>
            <person name="Li G."/>
            <person name="Dong C."/>
            <person name="Wang J."/>
            <person name="Liao Y."/>
            <person name="Shao Z."/>
        </authorList>
    </citation>
    <scope>NUCLEOTIDE SEQUENCE [LARGE SCALE GENOMIC DNA]</scope>
    <source>
        <strain evidence="5 6">MHS-2</strain>
    </source>
</reference>
<evidence type="ECO:0000256" key="1">
    <source>
        <dbReference type="ARBA" id="ARBA00010088"/>
    </source>
</evidence>
<dbReference type="Gene3D" id="3.40.50.1820">
    <property type="entry name" value="alpha/beta hydrolase"/>
    <property type="match status" value="1"/>
</dbReference>
<proteinExistence type="inferred from homology"/>
<organism evidence="5 6">
    <name type="scientific">Hyphomonas johnsonii MHS-2</name>
    <dbReference type="NCBI Taxonomy" id="1280950"/>
    <lineage>
        <taxon>Bacteria</taxon>
        <taxon>Pseudomonadati</taxon>
        <taxon>Pseudomonadota</taxon>
        <taxon>Alphaproteobacteria</taxon>
        <taxon>Hyphomonadales</taxon>
        <taxon>Hyphomonadaceae</taxon>
        <taxon>Hyphomonas</taxon>
    </lineage>
</organism>
<evidence type="ECO:0000313" key="5">
    <source>
        <dbReference type="EMBL" id="KCZ94390.1"/>
    </source>
</evidence>
<dbReference type="eggNOG" id="COG1073">
    <property type="taxonomic scope" value="Bacteria"/>
</dbReference>
<dbReference type="Proteomes" id="UP000025171">
    <property type="component" value="Unassembled WGS sequence"/>
</dbReference>
<keyword evidence="6" id="KW-1185">Reference proteome</keyword>
<evidence type="ECO:0000259" key="4">
    <source>
        <dbReference type="Pfam" id="PF12697"/>
    </source>
</evidence>
<dbReference type="InterPro" id="IPR051601">
    <property type="entry name" value="Serine_prot/Carboxylest_S33"/>
</dbReference>
<evidence type="ECO:0000313" key="6">
    <source>
        <dbReference type="Proteomes" id="UP000025171"/>
    </source>
</evidence>
<evidence type="ECO:0000256" key="3">
    <source>
        <dbReference type="SAM" id="MobiDB-lite"/>
    </source>
</evidence>
<gene>
    <name evidence="5" type="ORF">HJO_03410</name>
</gene>
<dbReference type="AlphaFoldDB" id="A0A059FUM0"/>
<feature type="region of interest" description="Disordered" evidence="3">
    <location>
        <begin position="13"/>
        <end position="36"/>
    </location>
</feature>
<dbReference type="STRING" id="1280950.HJO_03410"/>
<keyword evidence="2 5" id="KW-0378">Hydrolase</keyword>
<dbReference type="PATRIC" id="fig|1280950.3.peg.694"/>
<dbReference type="SUPFAM" id="SSF53474">
    <property type="entry name" value="alpha/beta-Hydrolases"/>
    <property type="match status" value="1"/>
</dbReference>
<feature type="domain" description="AB hydrolase-1" evidence="4">
    <location>
        <begin position="56"/>
        <end position="211"/>
    </location>
</feature>
<sequence>MSDLDAAAGALLADMKPTSPSAAPGQNFLPPNTRRDIPGAFGTTPVWRAGEGPPALFVHGWDDTHRVWRRFAQDFLQNTRPVLMMDLPAHGASKIEPCTPETAATSVADVCAAEGPIDTIIAHSFGCEASVRAIANGANPAYLVLIAPPLLDWADYQRQKGHADAVITRALELHRARTGADMTRTDFRAALADYKGAVLFVGSAADASSPLGLIRDLASALPGARLVEDETLSHRDLALDPRILAEIITFLGY</sequence>
<comment type="similarity">
    <text evidence="1">Belongs to the peptidase S33 family.</text>
</comment>
<dbReference type="Pfam" id="PF12697">
    <property type="entry name" value="Abhydrolase_6"/>
    <property type="match status" value="1"/>
</dbReference>
<dbReference type="OrthoDB" id="9804723at2"/>